<evidence type="ECO:0000313" key="1">
    <source>
        <dbReference type="EMBL" id="QEG15565.1"/>
    </source>
</evidence>
<dbReference type="Proteomes" id="UP000322887">
    <property type="component" value="Chromosome"/>
</dbReference>
<dbReference type="EMBL" id="CP042910">
    <property type="protein sequence ID" value="QEG15565.1"/>
    <property type="molecule type" value="Genomic_DNA"/>
</dbReference>
<dbReference type="RefSeq" id="WP_052301305.1">
    <property type="nucleotide sequence ID" value="NZ_CP042910.1"/>
</dbReference>
<evidence type="ECO:0000313" key="2">
    <source>
        <dbReference type="Proteomes" id="UP000322887"/>
    </source>
</evidence>
<dbReference type="GeneID" id="98646043"/>
<protein>
    <submittedName>
        <fullName evidence="1">Uncharacterized protein</fullName>
    </submittedName>
</protein>
<reference evidence="1 2" key="1">
    <citation type="submission" date="2019-08" db="EMBL/GenBank/DDBJ databases">
        <title>Deep-cultivation of Planctomycetes and their phenomic and genomic characterization uncovers novel biology.</title>
        <authorList>
            <person name="Wiegand S."/>
            <person name="Jogler M."/>
            <person name="Boedeker C."/>
            <person name="Pinto D."/>
            <person name="Vollmers J."/>
            <person name="Rivas-Marin E."/>
            <person name="Kohn T."/>
            <person name="Peeters S.H."/>
            <person name="Heuer A."/>
            <person name="Rast P."/>
            <person name="Oberbeckmann S."/>
            <person name="Bunk B."/>
            <person name="Jeske O."/>
            <person name="Meyerdierks A."/>
            <person name="Storesund J.E."/>
            <person name="Kallscheuer N."/>
            <person name="Luecker S."/>
            <person name="Lage O.M."/>
            <person name="Pohl T."/>
            <person name="Merkel B.J."/>
            <person name="Hornburger P."/>
            <person name="Mueller R.-W."/>
            <person name="Bruemmer F."/>
            <person name="Labrenz M."/>
            <person name="Spormann A.M."/>
            <person name="Op den Camp H."/>
            <person name="Overmann J."/>
            <person name="Amann R."/>
            <person name="Jetten M.S.M."/>
            <person name="Mascher T."/>
            <person name="Medema M.H."/>
            <person name="Devos D.P."/>
            <person name="Kaster A.-K."/>
            <person name="Ovreas L."/>
            <person name="Rohde M."/>
            <person name="Galperin M.Y."/>
            <person name="Jogler C."/>
        </authorList>
    </citation>
    <scope>NUCLEOTIDE SEQUENCE [LARGE SCALE GENOMIC DNA]</scope>
    <source>
        <strain evidence="1 2">DSM 8797</strain>
    </source>
</reference>
<sequence length="75" mass="8767">MAPIKVILLGDCKLLPFSISQWNQRVKQIMIRIRFDIGGLHKARTKRWGTLFNENGNRIRGKNKKHEVEIILAKE</sequence>
<gene>
    <name evidence="1" type="ORF">GmarT_14060</name>
</gene>
<organism evidence="1 2">
    <name type="scientific">Gimesia maris</name>
    <dbReference type="NCBI Taxonomy" id="122"/>
    <lineage>
        <taxon>Bacteria</taxon>
        <taxon>Pseudomonadati</taxon>
        <taxon>Planctomycetota</taxon>
        <taxon>Planctomycetia</taxon>
        <taxon>Planctomycetales</taxon>
        <taxon>Planctomycetaceae</taxon>
        <taxon>Gimesia</taxon>
    </lineage>
</organism>
<proteinExistence type="predicted"/>
<accession>A0ABX5YIX7</accession>
<name>A0ABX5YIX7_9PLAN</name>
<keyword evidence="2" id="KW-1185">Reference proteome</keyword>